<proteinExistence type="predicted"/>
<comment type="caution">
    <text evidence="2">The sequence shown here is derived from an EMBL/GenBank/DDBJ whole genome shotgun (WGS) entry which is preliminary data.</text>
</comment>
<keyword evidence="3" id="KW-1185">Reference proteome</keyword>
<dbReference type="EMBL" id="JAMQOL010000003">
    <property type="protein sequence ID" value="MCM4076526.1"/>
    <property type="molecule type" value="Genomic_DNA"/>
</dbReference>
<evidence type="ECO:0000256" key="1">
    <source>
        <dbReference type="SAM" id="SignalP"/>
    </source>
</evidence>
<dbReference type="RefSeq" id="WP_251796430.1">
    <property type="nucleotide sequence ID" value="NZ_JAMQOL010000003.1"/>
</dbReference>
<feature type="chain" id="PRO_5045287292" description="Secreted protein" evidence="1">
    <location>
        <begin position="19"/>
        <end position="260"/>
    </location>
</feature>
<evidence type="ECO:0000313" key="2">
    <source>
        <dbReference type="EMBL" id="MCM4076526.1"/>
    </source>
</evidence>
<feature type="signal peptide" evidence="1">
    <location>
        <begin position="1"/>
        <end position="18"/>
    </location>
</feature>
<keyword evidence="1" id="KW-0732">Signal</keyword>
<protein>
    <recommendedName>
        <fullName evidence="4">Secreted protein</fullName>
    </recommendedName>
</protein>
<dbReference type="Proteomes" id="UP001523216">
    <property type="component" value="Unassembled WGS sequence"/>
</dbReference>
<organism evidence="2 3">
    <name type="scientific">Paractinoplanes hotanensis</name>
    <dbReference type="NCBI Taxonomy" id="2906497"/>
    <lineage>
        <taxon>Bacteria</taxon>
        <taxon>Bacillati</taxon>
        <taxon>Actinomycetota</taxon>
        <taxon>Actinomycetes</taxon>
        <taxon>Micromonosporales</taxon>
        <taxon>Micromonosporaceae</taxon>
        <taxon>Paractinoplanes</taxon>
    </lineage>
</organism>
<reference evidence="2 3" key="1">
    <citation type="submission" date="2022-06" db="EMBL/GenBank/DDBJ databases">
        <title>Actinoplanes abujensis sp. nov., isolated from Nigerian arid soil.</title>
        <authorList>
            <person name="Ding P."/>
        </authorList>
    </citation>
    <scope>NUCLEOTIDE SEQUENCE [LARGE SCALE GENOMIC DNA]</scope>
    <source>
        <strain evidence="3">TRM88002</strain>
    </source>
</reference>
<accession>A0ABT0XRZ0</accession>
<sequence length="260" mass="27106">MRRIFLSITLVLSGLAFAAPASAAAAAAPTVRLVSATVVAGGAGVDFRYTVNCGGQGRFGLNQYVSQEVGDESTGASGTLYLDCTGRPQDVSLRAWYSFRLAAQPGPATHELTAAFLLAGGNNQQQKQAGAVTLRDRAPRNVISAPGVPTMFFYGASVDPAADKMTLNAVWNCDSSPATSTGITVAQAVDGRVAYGHGGFEYQCTGQWETTEVVFTGTVSEPSFRAGTVSVTSQFGWCGDDENGEFSCTDRNLSDTVTVG</sequence>
<name>A0ABT0XRZ0_9ACTN</name>
<evidence type="ECO:0000313" key="3">
    <source>
        <dbReference type="Proteomes" id="UP001523216"/>
    </source>
</evidence>
<gene>
    <name evidence="2" type="ORF">LXN57_02980</name>
</gene>
<evidence type="ECO:0008006" key="4">
    <source>
        <dbReference type="Google" id="ProtNLM"/>
    </source>
</evidence>